<evidence type="ECO:0000256" key="3">
    <source>
        <dbReference type="ARBA" id="ARBA00022729"/>
    </source>
</evidence>
<keyword evidence="5" id="KW-0812">Transmembrane</keyword>
<feature type="domain" description="Ig-like" evidence="6">
    <location>
        <begin position="1719"/>
        <end position="1786"/>
    </location>
</feature>
<gene>
    <name evidence="8" type="ORF">HCJ38_01380</name>
</gene>
<evidence type="ECO:0000256" key="2">
    <source>
        <dbReference type="ARBA" id="ARBA00022525"/>
    </source>
</evidence>
<evidence type="ECO:0000256" key="1">
    <source>
        <dbReference type="ARBA" id="ARBA00004613"/>
    </source>
</evidence>
<keyword evidence="5" id="KW-0472">Membrane</keyword>
<accession>A0A7X0X4V4</accession>
<dbReference type="Proteomes" id="UP000561617">
    <property type="component" value="Unassembled WGS sequence"/>
</dbReference>
<evidence type="ECO:0000256" key="4">
    <source>
        <dbReference type="SAM" id="MobiDB-lite"/>
    </source>
</evidence>
<keyword evidence="2" id="KW-0964">Secreted</keyword>
<feature type="domain" description="Ig-like" evidence="6">
    <location>
        <begin position="1645"/>
        <end position="1711"/>
    </location>
</feature>
<keyword evidence="5" id="KW-1133">Transmembrane helix</keyword>
<sequence>MVKATALRSYILLTLSIFLILSQLNLAPLLALAEENGNEFLSYEVQEELSNDKKKATLKIKVTPKNEQVKILTVKSPDGEETEGQEATYTADKNGKMDFLITYQNQTNDEANPETKTYTATYDVSEIVADEEINNETATTSPTEKESTEVQLNPDTTDTNQVNKPLLKSGKTNVTLNIPDYNQVAWGNGEIKTVTTTVEFGDSTTSGKKVNFTLPDGMRFVSLPVPSNYQATSNVDPNVLNYLGASDPLGIATTSVSVPSKESGYNSPTYGTVSYELSPGTEKASFTFLVRADATKYYGGKDLETPIKTEVFLGEESTPIASAEQAIHAEGNKVVGYANQDHVKTMFRYWYETQTIAESVASTDTETSYNYTKTYSLVNGLNQLDDRGTTNYIPKNVTMTLYYPEGMEYAGLSDASGNNVTANSNIIITPYPSEHKVVVKLKQPAYNGFAVKYKIPKGTAVGTYSSPKVSHAVTTTYDGKVFESDALTNNSADLTTKASLDTCKVVDTVVNKMTVTGANSCINPDNETWAGSIQVTNKTTAGMKTNQVYQIQFDPNWEAYTVNLPFDGRLSGNKITDIQYKTNLNTNYRTYNGGTPPLTGNKRMAVLESTAVGLQEGEYFTEVKANVGNFSSGFASTDPSAGLRATSTTSYGMVKPGITSVKFKGAIWDAEDEANTKASGVSSYSVSNTITSAANGTASFYNKAGSAIKVASAGDTVKTKATLVVFDYPYGTRTVLNNPEVYLRNLAGTKIQPSSIKLTDQNGKNVEFTIQTETDIKGEKVYVLKTTGVTVGHYVGYPYKTQYLNLSYDTTFDVTLDKSIDMDAQEVIAWGGPDVTSAISSNYFSDTGLDVNQNGKDNEKLLSVNSSALSIPKQDTVTVETFLNVAGEGAKAAYVEGDDSTASYFTPGTNADYTVQVTNTSSAEASTFELYIPIPKTGQNFGSKFQNDAFKWDMKLSDAINITSEQQAQFDVSYATEATADNYDSTSLYSATVSDYEKVNMVRINVKTQINAGETQTFQVPLQVDETFDSANEGNKISERDVYNPYYRVITNTFSGSLAGTKVGAELVIGEVAGTLFNDKDANGLLEKAKGDEVLTSETVELYKWNSTTSAYEPATKNGENITTKTDANGAYTFDYTSDVGYGNYAVKFPGKAGYQYTLKNVGKDTSIDSDVPYSGTDKGWAKNIDPTRPTSQSINAGYYAYTPAQDLKVNLNEKRVQTGRSLEITLPKVASTSGQAAEDTIEPAFFQNIQASTNGYKWTSANTSVATVQTLTDGSAAVVGVSAGNKTIAATDLTIALQDIFGTEQSSTAPVYVTSPDGTIMQQAGFTMGATDFSLEYKAAVALTDAQAVSLAKTAAFEEVKSGVQSSAQDRLNFVQVNPTQLAAIQHGTKQGGTYPLTYTLAKEGKTVGVTISVTVAQDLTTVHAHNSTLYIGDTWTAADNFDSAIDKEGDTVPFSDITVSGSVDTSVAGTYPVTYSYNGVSTTIQVTVKDDLTAVNAHDSTIYTSDTWSATDNLDSVLDKDGNPVPLADVTVTGTVNTHQAGTYHITYTYAGASAAITVTVKEDKSGISAHDSAIYVGDSWSAADNFDSAFDQDGNLVAFEAIQVTEKPTVNTNKAGTYQVTYSYGKVAQTITLTVQDIQTAVNAHDSILYTGDSWTAEDNFDSARDKDGQSVPFSNIQVSGKVDTARAGTYPVTYSYDGVSTTIQVTVKNPQTAIHAHDSVLYTGDSWTAKDNLDSATDKDGNAVSYKDITVSENPAVDPMKVGVYEVTYSYDGISTTIHVTVEPRQTSIVVHDSTIYAGDPWTAKTNFDQATDKKGKPVSFSAMTITGTVDTNVPGTYEISYSYDGVKVVAHVTVLKNQAQITVQDSHLPVGGKWTAKDNFIQATNRDGKEIAFEDVQTSGTVQPNKAGKYQVTYTIDPNEGTTDAGQSQLSVTATIQVEDPNKPSSPSRGGTTPSGNSNHQHTTNYEATKPLPKTGNQTDPWLVWTGLGLLSFSLLLWLFNRRRRSFK</sequence>
<feature type="compositionally biased region" description="Polar residues" evidence="4">
    <location>
        <begin position="149"/>
        <end position="163"/>
    </location>
</feature>
<dbReference type="InterPro" id="IPR022038">
    <property type="entry name" value="Ig-like_bact"/>
</dbReference>
<feature type="domain" description="Ig-like" evidence="6">
    <location>
        <begin position="1497"/>
        <end position="1563"/>
    </location>
</feature>
<dbReference type="Pfam" id="PF17210">
    <property type="entry name" value="SdrD_B"/>
    <property type="match status" value="1"/>
</dbReference>
<reference evidence="8 9" key="1">
    <citation type="submission" date="2020-03" db="EMBL/GenBank/DDBJ databases">
        <title>Soil Listeria distribution.</title>
        <authorList>
            <person name="Liao J."/>
            <person name="Wiedmann M."/>
        </authorList>
    </citation>
    <scope>NUCLEOTIDE SEQUENCE [LARGE SCALE GENOMIC DNA]</scope>
    <source>
        <strain evidence="8 9">FSL L7-1554</strain>
    </source>
</reference>
<name>A0A7X0X4V4_9LIST</name>
<keyword evidence="3" id="KW-0732">Signal</keyword>
<dbReference type="InterPro" id="IPR013783">
    <property type="entry name" value="Ig-like_fold"/>
</dbReference>
<dbReference type="Pfam" id="PF07523">
    <property type="entry name" value="Big_3"/>
    <property type="match status" value="7"/>
</dbReference>
<feature type="transmembrane region" description="Helical" evidence="5">
    <location>
        <begin position="1987"/>
        <end position="2005"/>
    </location>
</feature>
<evidence type="ECO:0000313" key="9">
    <source>
        <dbReference type="Proteomes" id="UP000561617"/>
    </source>
</evidence>
<dbReference type="GO" id="GO:0005576">
    <property type="term" value="C:extracellular region"/>
    <property type="evidence" value="ECO:0007669"/>
    <property type="project" value="UniProtKB-SubCell"/>
</dbReference>
<organism evidence="8 9">
    <name type="scientific">Listeria immobilis</name>
    <dbReference type="NCBI Taxonomy" id="2713502"/>
    <lineage>
        <taxon>Bacteria</taxon>
        <taxon>Bacillati</taxon>
        <taxon>Bacillota</taxon>
        <taxon>Bacilli</taxon>
        <taxon>Bacillales</taxon>
        <taxon>Listeriaceae</taxon>
        <taxon>Listeria</taxon>
    </lineage>
</organism>
<dbReference type="Gene3D" id="2.60.40.10">
    <property type="entry name" value="Immunoglobulins"/>
    <property type="match status" value="8"/>
</dbReference>
<evidence type="ECO:0000256" key="5">
    <source>
        <dbReference type="SAM" id="Phobius"/>
    </source>
</evidence>
<comment type="subcellular location">
    <subcellularLocation>
        <location evidence="1">Secreted</location>
    </subcellularLocation>
</comment>
<feature type="domain" description="Ig-like" evidence="6">
    <location>
        <begin position="1866"/>
        <end position="1928"/>
    </location>
</feature>
<feature type="domain" description="SD-repeat containing protein B" evidence="7">
    <location>
        <begin position="1075"/>
        <end position="1173"/>
    </location>
</feature>
<feature type="region of interest" description="Disordered" evidence="4">
    <location>
        <begin position="1942"/>
        <end position="1979"/>
    </location>
</feature>
<evidence type="ECO:0000313" key="8">
    <source>
        <dbReference type="EMBL" id="MBC1487677.1"/>
    </source>
</evidence>
<dbReference type="RefSeq" id="WP_185380471.1">
    <property type="nucleotide sequence ID" value="NZ_JAASTW010000001.1"/>
</dbReference>
<evidence type="ECO:0000259" key="7">
    <source>
        <dbReference type="Pfam" id="PF17210"/>
    </source>
</evidence>
<evidence type="ECO:0000259" key="6">
    <source>
        <dbReference type="Pfam" id="PF07523"/>
    </source>
</evidence>
<dbReference type="InterPro" id="IPR033764">
    <property type="entry name" value="Sdr_B"/>
</dbReference>
<feature type="domain" description="Ig-like" evidence="6">
    <location>
        <begin position="1425"/>
        <end position="1490"/>
    </location>
</feature>
<feature type="region of interest" description="Disordered" evidence="4">
    <location>
        <begin position="134"/>
        <end position="165"/>
    </location>
</feature>
<dbReference type="NCBIfam" id="TIGR01167">
    <property type="entry name" value="LPXTG_anchor"/>
    <property type="match status" value="1"/>
</dbReference>
<feature type="domain" description="Ig-like" evidence="6">
    <location>
        <begin position="1795"/>
        <end position="1859"/>
    </location>
</feature>
<protein>
    <submittedName>
        <fullName evidence="8">LPXTG cell wall anchor domain-containing protein</fullName>
    </submittedName>
</protein>
<proteinExistence type="predicted"/>
<feature type="compositionally biased region" description="Low complexity" evidence="4">
    <location>
        <begin position="1950"/>
        <end position="1964"/>
    </location>
</feature>
<comment type="caution">
    <text evidence="8">The sequence shown here is derived from an EMBL/GenBank/DDBJ whole genome shotgun (WGS) entry which is preliminary data.</text>
</comment>
<feature type="domain" description="Ig-like" evidence="6">
    <location>
        <begin position="1571"/>
        <end position="1638"/>
    </location>
</feature>
<dbReference type="EMBL" id="JAASTW010000001">
    <property type="protein sequence ID" value="MBC1487677.1"/>
    <property type="molecule type" value="Genomic_DNA"/>
</dbReference>
<dbReference type="SUPFAM" id="SSF117074">
    <property type="entry name" value="Hypothetical protein PA1324"/>
    <property type="match status" value="1"/>
</dbReference>